<dbReference type="GO" id="GO:0005975">
    <property type="term" value="P:carbohydrate metabolic process"/>
    <property type="evidence" value="ECO:0007669"/>
    <property type="project" value="InterPro"/>
</dbReference>
<feature type="domain" description="NodB homology" evidence="2">
    <location>
        <begin position="58"/>
        <end position="172"/>
    </location>
</feature>
<proteinExistence type="predicted"/>
<dbReference type="HOGENOM" id="CLU_030024_3_0_7"/>
<dbReference type="PANTHER" id="PTHR34216">
    <property type="match status" value="1"/>
</dbReference>
<organism evidence="3 4">
    <name type="scientific">Desulfohalobium retbaense (strain ATCC 49708 / DSM 5692 / JCM 16813 / HR100)</name>
    <dbReference type="NCBI Taxonomy" id="485915"/>
    <lineage>
        <taxon>Bacteria</taxon>
        <taxon>Pseudomonadati</taxon>
        <taxon>Thermodesulfobacteriota</taxon>
        <taxon>Desulfovibrionia</taxon>
        <taxon>Desulfovibrionales</taxon>
        <taxon>Desulfohalobiaceae</taxon>
        <taxon>Desulfohalobium</taxon>
    </lineage>
</organism>
<dbReference type="RefSeq" id="WP_015750751.1">
    <property type="nucleotide sequence ID" value="NC_013223.1"/>
</dbReference>
<keyword evidence="4" id="KW-1185">Reference proteome</keyword>
<dbReference type="Proteomes" id="UP000001052">
    <property type="component" value="Chromosome"/>
</dbReference>
<evidence type="ECO:0000313" key="3">
    <source>
        <dbReference type="EMBL" id="ACV67592.1"/>
    </source>
</evidence>
<gene>
    <name evidence="3" type="ordered locus">Dret_0290</name>
</gene>
<dbReference type="Gene3D" id="3.20.20.370">
    <property type="entry name" value="Glycoside hydrolase/deacetylase"/>
    <property type="match status" value="1"/>
</dbReference>
<dbReference type="STRING" id="485915.Dret_0290"/>
<dbReference type="KEGG" id="drt:Dret_0290"/>
<dbReference type="OrthoDB" id="9814639at2"/>
<dbReference type="InterPro" id="IPR011330">
    <property type="entry name" value="Glyco_hydro/deAcase_b/a-brl"/>
</dbReference>
<dbReference type="Pfam" id="PF01522">
    <property type="entry name" value="Polysacc_deac_1"/>
    <property type="match status" value="1"/>
</dbReference>
<dbReference type="AlphaFoldDB" id="C8WZW7"/>
<dbReference type="SUPFAM" id="SSF88713">
    <property type="entry name" value="Glycoside hydrolase/deacetylase"/>
    <property type="match status" value="1"/>
</dbReference>
<dbReference type="PANTHER" id="PTHR34216:SF7">
    <property type="entry name" value="POLY-BETA-1,6-N-ACETYL-D-GLUCOSAMINE N-DEACETYLASE"/>
    <property type="match status" value="1"/>
</dbReference>
<sequence>MPITWRSIPILCYHNTCGPDGHDQAQLAAHLDCIRDMGFATLTTREIVDIVTGTTRLKRPAVGITFDDGHVSNWLYALPLLQQRGMRASFFVCSDFSSDGPARRTEEIPHLLGGAQSFYQATVLGDTSQFCTTTELYHLAHTHGMDVLPHSARHAFCFHETAPRPQAREIHWGAHLVYGRDVTYEDLPCPKGGSAYAHSGWWPQETQKGIRWTSRSEQERYRFCREDFTRCKTRLEAILKQPLDIFCWPWGEYDQVAERALKDTGFQAALTLERGRVERGTNPMRIGRLSVSPRKSLSWLKSRLRLMRFAPSAGLTYKNGSL</sequence>
<evidence type="ECO:0000313" key="4">
    <source>
        <dbReference type="Proteomes" id="UP000001052"/>
    </source>
</evidence>
<dbReference type="EMBL" id="CP001734">
    <property type="protein sequence ID" value="ACV67592.1"/>
    <property type="molecule type" value="Genomic_DNA"/>
</dbReference>
<dbReference type="eggNOG" id="COG0726">
    <property type="taxonomic scope" value="Bacteria"/>
</dbReference>
<reference evidence="4" key="1">
    <citation type="submission" date="2009-09" db="EMBL/GenBank/DDBJ databases">
        <title>The complete chromosome of Desulfohalobium retbaense DSM 5692.</title>
        <authorList>
            <consortium name="US DOE Joint Genome Institute (JGI-PGF)"/>
            <person name="Lucas S."/>
            <person name="Copeland A."/>
            <person name="Lapidus A."/>
            <person name="Glavina del Rio T."/>
            <person name="Dalin E."/>
            <person name="Tice H."/>
            <person name="Bruce D."/>
            <person name="Goodwin L."/>
            <person name="Pitluck S."/>
            <person name="Kyrpides N."/>
            <person name="Mavromatis K."/>
            <person name="Ivanova N."/>
            <person name="Mikhailova N."/>
            <person name="Munk A.C."/>
            <person name="Brettin T."/>
            <person name="Detter J.C."/>
            <person name="Han C."/>
            <person name="Tapia R."/>
            <person name="Larimer F."/>
            <person name="Land M."/>
            <person name="Hauser L."/>
            <person name="Markowitz V."/>
            <person name="Cheng J.-F."/>
            <person name="Hugenholtz P."/>
            <person name="Woyke T."/>
            <person name="Wu D."/>
            <person name="Spring S."/>
            <person name="Klenk H.-P."/>
            <person name="Eisen J.A."/>
        </authorList>
    </citation>
    <scope>NUCLEOTIDE SEQUENCE [LARGE SCALE GENOMIC DNA]</scope>
    <source>
        <strain evidence="4">DSM 5692</strain>
    </source>
</reference>
<protein>
    <submittedName>
        <fullName evidence="3">Polysaccharide deacetylase</fullName>
    </submittedName>
</protein>
<reference evidence="3 4" key="2">
    <citation type="journal article" date="2010" name="Stand. Genomic Sci.">
        <title>Complete genome sequence of Desulfohalobium retbaense type strain (HR(100)).</title>
        <authorList>
            <person name="Spring S."/>
            <person name="Nolan M."/>
            <person name="Lapidus A."/>
            <person name="Glavina Del Rio T."/>
            <person name="Copeland A."/>
            <person name="Tice H."/>
            <person name="Cheng J.F."/>
            <person name="Lucas S."/>
            <person name="Land M."/>
            <person name="Chen F."/>
            <person name="Bruce D."/>
            <person name="Goodwin L."/>
            <person name="Pitluck S."/>
            <person name="Ivanova N."/>
            <person name="Mavromatis K."/>
            <person name="Mikhailova N."/>
            <person name="Pati A."/>
            <person name="Chen A."/>
            <person name="Palaniappan K."/>
            <person name="Hauser L."/>
            <person name="Chang Y.J."/>
            <person name="Jeffries C.D."/>
            <person name="Munk C."/>
            <person name="Kiss H."/>
            <person name="Chain P."/>
            <person name="Han C."/>
            <person name="Brettin T."/>
            <person name="Detter J.C."/>
            <person name="Schuler E."/>
            <person name="Goker M."/>
            <person name="Rohde M."/>
            <person name="Bristow J."/>
            <person name="Eisen J.A."/>
            <person name="Markowitz V."/>
            <person name="Hugenholtz P."/>
            <person name="Kyrpides N.C."/>
            <person name="Klenk H.P."/>
        </authorList>
    </citation>
    <scope>NUCLEOTIDE SEQUENCE [LARGE SCALE GENOMIC DNA]</scope>
    <source>
        <strain evidence="3 4">DSM 5692</strain>
    </source>
</reference>
<evidence type="ECO:0000256" key="1">
    <source>
        <dbReference type="ARBA" id="ARBA00022729"/>
    </source>
</evidence>
<name>C8WZW7_DESRD</name>
<dbReference type="GO" id="GO:0016810">
    <property type="term" value="F:hydrolase activity, acting on carbon-nitrogen (but not peptide) bonds"/>
    <property type="evidence" value="ECO:0007669"/>
    <property type="project" value="InterPro"/>
</dbReference>
<dbReference type="InterPro" id="IPR002509">
    <property type="entry name" value="NODB_dom"/>
</dbReference>
<accession>C8WZW7</accession>
<keyword evidence="1" id="KW-0732">Signal</keyword>
<dbReference type="InterPro" id="IPR051398">
    <property type="entry name" value="Polysacch_Deacetylase"/>
</dbReference>
<evidence type="ECO:0000259" key="2">
    <source>
        <dbReference type="Pfam" id="PF01522"/>
    </source>
</evidence>